<evidence type="ECO:0000313" key="2">
    <source>
        <dbReference type="Proteomes" id="UP000473574"/>
    </source>
</evidence>
<sequence>MVSNESKKISPYELFQEFSMLRLESQQLRERLETIKTLKSSIGVQLAELCSGSEASVPDEGVIELDGQLYYYTICLEDGSVDEFRAVSYVKQSA</sequence>
<dbReference type="Proteomes" id="UP000473574">
    <property type="component" value="Unassembled WGS sequence"/>
</dbReference>
<organism evidence="1 2">
    <name type="scientific">Adonisia turfae CCMR0082</name>
    <dbReference type="NCBI Taxonomy" id="2304604"/>
    <lineage>
        <taxon>Bacteria</taxon>
        <taxon>Bacillati</taxon>
        <taxon>Cyanobacteriota</taxon>
        <taxon>Adonisia</taxon>
        <taxon>Adonisia turfae</taxon>
    </lineage>
</organism>
<dbReference type="EMBL" id="QZCE01000002">
    <property type="protein sequence ID" value="NEZ66262.1"/>
    <property type="molecule type" value="Genomic_DNA"/>
</dbReference>
<evidence type="ECO:0000313" key="1">
    <source>
        <dbReference type="EMBL" id="NEZ66262.1"/>
    </source>
</evidence>
<proteinExistence type="predicted"/>
<comment type="caution">
    <text evidence="1">The sequence shown here is derived from an EMBL/GenBank/DDBJ whole genome shotgun (WGS) entry which is preliminary data.</text>
</comment>
<protein>
    <submittedName>
        <fullName evidence="1">Uncharacterized protein</fullName>
    </submittedName>
</protein>
<name>A0A6M0SF41_9CYAN</name>
<dbReference type="AlphaFoldDB" id="A0A6M0SF41"/>
<accession>A0A6M0SF41</accession>
<reference evidence="1 2" key="1">
    <citation type="journal article" date="2020" name="Microb. Ecol.">
        <title>Ecogenomics of the Marine Benthic Filamentous Cyanobacterium Adonisia.</title>
        <authorList>
            <person name="Walter J.M."/>
            <person name="Coutinho F.H."/>
            <person name="Leomil L."/>
            <person name="Hargreaves P.I."/>
            <person name="Campeao M.E."/>
            <person name="Vieira V.V."/>
            <person name="Silva B.S."/>
            <person name="Fistarol G.O."/>
            <person name="Salomon P.S."/>
            <person name="Sawabe T."/>
            <person name="Mino S."/>
            <person name="Hosokawa M."/>
            <person name="Miyashita H."/>
            <person name="Maruyama F."/>
            <person name="van Verk M.C."/>
            <person name="Dutilh B.E."/>
            <person name="Thompson C.C."/>
            <person name="Thompson F.L."/>
        </authorList>
    </citation>
    <scope>NUCLEOTIDE SEQUENCE [LARGE SCALE GENOMIC DNA]</scope>
    <source>
        <strain evidence="1 2">CCMR0082</strain>
    </source>
</reference>
<gene>
    <name evidence="1" type="ORF">D0962_26455</name>
</gene>